<evidence type="ECO:0000313" key="2">
    <source>
        <dbReference type="Proteomes" id="UP000002204"/>
    </source>
</evidence>
<reference evidence="2" key="1">
    <citation type="submission" date="2005-03" db="EMBL/GenBank/DDBJ databases">
        <title>Comparison of the complete genome sequences of Rhodococcus erythropolis PR4 and Rhodococcus opacus B4.</title>
        <authorList>
            <person name="Takarada H."/>
            <person name="Sekine M."/>
            <person name="Hosoyama A."/>
            <person name="Yamada R."/>
            <person name="Fujisawa T."/>
            <person name="Omata S."/>
            <person name="Shimizu A."/>
            <person name="Tsukatani N."/>
            <person name="Tanikawa S."/>
            <person name="Fujita N."/>
            <person name="Harayama S."/>
        </authorList>
    </citation>
    <scope>NUCLEOTIDE SEQUENCE [LARGE SCALE GENOMIC DNA]</scope>
    <source>
        <strain evidence="2">PR4 / NBRC 100887</strain>
    </source>
</reference>
<protein>
    <submittedName>
        <fullName evidence="1">Uncharacterized protein</fullName>
    </submittedName>
</protein>
<proteinExistence type="predicted"/>
<name>C0ZWM4_RHOE4</name>
<dbReference type="HOGENOM" id="CLU_2901272_0_0_11"/>
<dbReference type="EMBL" id="AP008957">
    <property type="protein sequence ID" value="BAH32759.1"/>
    <property type="molecule type" value="Genomic_DNA"/>
</dbReference>
<organism evidence="1 2">
    <name type="scientific">Rhodococcus erythropolis (strain PR4 / NBRC 100887)</name>
    <dbReference type="NCBI Taxonomy" id="234621"/>
    <lineage>
        <taxon>Bacteria</taxon>
        <taxon>Bacillati</taxon>
        <taxon>Actinomycetota</taxon>
        <taxon>Actinomycetes</taxon>
        <taxon>Mycobacteriales</taxon>
        <taxon>Nocardiaceae</taxon>
        <taxon>Rhodococcus</taxon>
        <taxon>Rhodococcus erythropolis group</taxon>
    </lineage>
</organism>
<sequence length="62" mass="6762">MAEVRSTRRVNAPWTVERRIGGDNKPLAVLQLGTRSGVSISLYADEVAQLATALTDYLDSLD</sequence>
<evidence type="ECO:0000313" key="1">
    <source>
        <dbReference type="EMBL" id="BAH32759.1"/>
    </source>
</evidence>
<accession>C0ZWM4</accession>
<dbReference type="RefSeq" id="WP_020907020.1">
    <property type="nucleotide sequence ID" value="NC_012490.1"/>
</dbReference>
<dbReference type="Proteomes" id="UP000002204">
    <property type="component" value="Chromosome"/>
</dbReference>
<reference evidence="1 2" key="2">
    <citation type="journal article" date="2006" name="Environ. Microbiol.">
        <title>Sequence analysis of three plasmids harboured in Rhodococcus erythropolis strain PR4.</title>
        <authorList>
            <person name="Sekine M."/>
            <person name="Tanikawa S."/>
            <person name="Omata S."/>
            <person name="Saito M."/>
            <person name="Fujisawa T."/>
            <person name="Tsukatani N."/>
            <person name="Tajima T."/>
            <person name="Sekigawa T."/>
            <person name="Kosugi H."/>
            <person name="Matsuo Y."/>
            <person name="Nishiko R."/>
            <person name="Imamura K."/>
            <person name="Ito M."/>
            <person name="Narita H."/>
            <person name="Tago S."/>
            <person name="Fujita N."/>
            <person name="Harayama S."/>
        </authorList>
    </citation>
    <scope>NUCLEOTIDE SEQUENCE [LARGE SCALE GENOMIC DNA]</scope>
    <source>
        <strain evidence="2">PR4 / NBRC 100887</strain>
    </source>
</reference>
<dbReference type="KEGG" id="rer:RER_20510"/>
<dbReference type="AlphaFoldDB" id="C0ZWM4"/>
<gene>
    <name evidence="1" type="ordered locus">RER_20510</name>
</gene>